<name>A0A1Y5I9S2_OSTTA</name>
<feature type="compositionally biased region" description="Polar residues" evidence="1">
    <location>
        <begin position="148"/>
        <end position="160"/>
    </location>
</feature>
<proteinExistence type="predicted"/>
<dbReference type="EMBL" id="KZ155784">
    <property type="protein sequence ID" value="OUS46328.1"/>
    <property type="molecule type" value="Genomic_DNA"/>
</dbReference>
<feature type="region of interest" description="Disordered" evidence="1">
    <location>
        <begin position="100"/>
        <end position="160"/>
    </location>
</feature>
<protein>
    <submittedName>
        <fullName evidence="2">Uncharacterized protein</fullName>
    </submittedName>
</protein>
<feature type="compositionally biased region" description="Polar residues" evidence="1">
    <location>
        <begin position="125"/>
        <end position="141"/>
    </location>
</feature>
<evidence type="ECO:0000313" key="2">
    <source>
        <dbReference type="EMBL" id="OUS46328.1"/>
    </source>
</evidence>
<evidence type="ECO:0000256" key="1">
    <source>
        <dbReference type="SAM" id="MobiDB-lite"/>
    </source>
</evidence>
<sequence length="160" mass="17549">MQHPKMLSNRETLLPEDEPPLDPFRPFKACEFERLSEFTPRATTSITGCPVSLSKAPLAMPASFSSDAMLAFNRALLDTRLSFTALILPVTLPISLKRFSERPSCRPPRLPAPKSKSTEDIPKSTLCTSSRSPTLAPSSTVLPYIMDNPTNEFPPSSSSP</sequence>
<organism evidence="2">
    <name type="scientific">Ostreococcus tauri</name>
    <name type="common">Marine green alga</name>
    <dbReference type="NCBI Taxonomy" id="70448"/>
    <lineage>
        <taxon>Eukaryota</taxon>
        <taxon>Viridiplantae</taxon>
        <taxon>Chlorophyta</taxon>
        <taxon>Mamiellophyceae</taxon>
        <taxon>Mamiellales</taxon>
        <taxon>Bathycoccaceae</taxon>
        <taxon>Ostreococcus</taxon>
    </lineage>
</organism>
<dbReference type="AlphaFoldDB" id="A0A1Y5I9S2"/>
<dbReference type="Proteomes" id="UP000195557">
    <property type="component" value="Unassembled WGS sequence"/>
</dbReference>
<accession>A0A1Y5I9S2</accession>
<gene>
    <name evidence="2" type="ORF">BE221DRAFT_74716</name>
</gene>
<reference evidence="2" key="1">
    <citation type="submission" date="2017-04" db="EMBL/GenBank/DDBJ databases">
        <title>Population genomics of picophytoplankton unveils novel chromosome hypervariability.</title>
        <authorList>
            <consortium name="DOE Joint Genome Institute"/>
            <person name="Blanc-Mathieu R."/>
            <person name="Krasovec M."/>
            <person name="Hebrard M."/>
            <person name="Yau S."/>
            <person name="Desgranges E."/>
            <person name="Martin J."/>
            <person name="Schackwitz W."/>
            <person name="Kuo A."/>
            <person name="Salin G."/>
            <person name="Donnadieu C."/>
            <person name="Desdevises Y."/>
            <person name="Sanchez-Ferandin S."/>
            <person name="Moreau H."/>
            <person name="Rivals E."/>
            <person name="Grigoriev I.V."/>
            <person name="Grimsley N."/>
            <person name="Eyre-Walker A."/>
            <person name="Piganeau G."/>
        </authorList>
    </citation>
    <scope>NUCLEOTIDE SEQUENCE [LARGE SCALE GENOMIC DNA]</scope>
    <source>
        <strain evidence="2">RCC 1115</strain>
    </source>
</reference>